<evidence type="ECO:0000313" key="3">
    <source>
        <dbReference type="EMBL" id="KAJ8749882.1"/>
    </source>
</evidence>
<evidence type="ECO:0000313" key="4">
    <source>
        <dbReference type="Proteomes" id="UP001159364"/>
    </source>
</evidence>
<name>A0AAV8SCK9_9ROSI</name>
<evidence type="ECO:0000256" key="1">
    <source>
        <dbReference type="SAM" id="MobiDB-lite"/>
    </source>
</evidence>
<proteinExistence type="predicted"/>
<reference evidence="3 4" key="1">
    <citation type="submission" date="2021-09" db="EMBL/GenBank/DDBJ databases">
        <title>Genomic insights and catalytic innovation underlie evolution of tropane alkaloids biosynthesis.</title>
        <authorList>
            <person name="Wang Y.-J."/>
            <person name="Tian T."/>
            <person name="Huang J.-P."/>
            <person name="Huang S.-X."/>
        </authorList>
    </citation>
    <scope>NUCLEOTIDE SEQUENCE [LARGE SCALE GENOMIC DNA]</scope>
    <source>
        <strain evidence="3">KIB-2018</strain>
        <tissue evidence="3">Leaf</tissue>
    </source>
</reference>
<feature type="region of interest" description="Disordered" evidence="1">
    <location>
        <begin position="181"/>
        <end position="212"/>
    </location>
</feature>
<feature type="domain" description="DUF4283" evidence="2">
    <location>
        <begin position="85"/>
        <end position="149"/>
    </location>
</feature>
<organism evidence="3 4">
    <name type="scientific">Erythroxylum novogranatense</name>
    <dbReference type="NCBI Taxonomy" id="1862640"/>
    <lineage>
        <taxon>Eukaryota</taxon>
        <taxon>Viridiplantae</taxon>
        <taxon>Streptophyta</taxon>
        <taxon>Embryophyta</taxon>
        <taxon>Tracheophyta</taxon>
        <taxon>Spermatophyta</taxon>
        <taxon>Magnoliopsida</taxon>
        <taxon>eudicotyledons</taxon>
        <taxon>Gunneridae</taxon>
        <taxon>Pentapetalae</taxon>
        <taxon>rosids</taxon>
        <taxon>fabids</taxon>
        <taxon>Malpighiales</taxon>
        <taxon>Erythroxylaceae</taxon>
        <taxon>Erythroxylum</taxon>
    </lineage>
</organism>
<sequence length="305" mass="33856">MTTLIYEGHLPKKVRFRERDEDPPPNPKPTYSVALGNSTMDVEPVTCPWPIEEFIEPEEGDTTHLTGEAGAGVMLSQTFKAKLDKQWEKSVVIKLLGHRIGYRVLCSWLANLWSLKGPMKVIDLDYDYFLVKFLDNSDFINALTNRPWVPRTFYCSISPNDTHSFGESNLTVPLRNTVELDGETASDTRPSDSSTMQRGPEGTGTGVQTAAGSNGYGPWMMVQWRTPPAPVQRQNHRDINKHKTVSKVGGVLTDIETMDNDPVAEREPTAQRDLTGVGNSFNLADLVGMGHKKGRDGASTSYISK</sequence>
<comment type="caution">
    <text evidence="3">The sequence shown here is derived from an EMBL/GenBank/DDBJ whole genome shotgun (WGS) entry which is preliminary data.</text>
</comment>
<dbReference type="Pfam" id="PF14111">
    <property type="entry name" value="DUF4283"/>
    <property type="match status" value="1"/>
</dbReference>
<dbReference type="EMBL" id="JAIWQS010000011">
    <property type="protein sequence ID" value="KAJ8749882.1"/>
    <property type="molecule type" value="Genomic_DNA"/>
</dbReference>
<feature type="region of interest" description="Disordered" evidence="1">
    <location>
        <begin position="15"/>
        <end position="35"/>
    </location>
</feature>
<evidence type="ECO:0000259" key="2">
    <source>
        <dbReference type="Pfam" id="PF14111"/>
    </source>
</evidence>
<keyword evidence="4" id="KW-1185">Reference proteome</keyword>
<feature type="compositionally biased region" description="Polar residues" evidence="1">
    <location>
        <begin position="185"/>
        <end position="197"/>
    </location>
</feature>
<gene>
    <name evidence="3" type="ORF">K2173_013797</name>
</gene>
<protein>
    <recommendedName>
        <fullName evidence="2">DUF4283 domain-containing protein</fullName>
    </recommendedName>
</protein>
<accession>A0AAV8SCK9</accession>
<dbReference type="InterPro" id="IPR025558">
    <property type="entry name" value="DUF4283"/>
</dbReference>
<dbReference type="Proteomes" id="UP001159364">
    <property type="component" value="Linkage Group LG11"/>
</dbReference>
<dbReference type="AlphaFoldDB" id="A0AAV8SCK9"/>